<dbReference type="Proteomes" id="UP000265140">
    <property type="component" value="Chromosome 2"/>
</dbReference>
<accession>A0AAY5K6A9</accession>
<dbReference type="GeneTree" id="ENSGT00530000064449"/>
<feature type="transmembrane region" description="Helical" evidence="1">
    <location>
        <begin position="591"/>
        <end position="617"/>
    </location>
</feature>
<evidence type="ECO:0000313" key="3">
    <source>
        <dbReference type="Ensembl" id="ENSELUP00000083750.1"/>
    </source>
</evidence>
<keyword evidence="1" id="KW-0472">Membrane</keyword>
<reference evidence="3" key="2">
    <citation type="submission" date="2025-08" db="UniProtKB">
        <authorList>
            <consortium name="Ensembl"/>
        </authorList>
    </citation>
    <scope>IDENTIFICATION</scope>
</reference>
<dbReference type="CDD" id="cd09951">
    <property type="entry name" value="HERV-Rb-like_HR1-HR2"/>
    <property type="match status" value="1"/>
</dbReference>
<dbReference type="Ensembl" id="ENSELUT00000104978.1">
    <property type="protein sequence ID" value="ENSELUP00000083750.1"/>
    <property type="gene ID" value="ENSELUG00000041094.1"/>
</dbReference>
<protein>
    <recommendedName>
        <fullName evidence="5">Envelope glycoprotein</fullName>
    </recommendedName>
</protein>
<keyword evidence="2" id="KW-0732">Signal</keyword>
<reference evidence="3" key="3">
    <citation type="submission" date="2025-09" db="UniProtKB">
        <authorList>
            <consortium name="Ensembl"/>
        </authorList>
    </citation>
    <scope>IDENTIFICATION</scope>
</reference>
<proteinExistence type="predicted"/>
<dbReference type="Pfam" id="PF00429">
    <property type="entry name" value="TLV_coat"/>
    <property type="match status" value="1"/>
</dbReference>
<feature type="signal peptide" evidence="2">
    <location>
        <begin position="1"/>
        <end position="15"/>
    </location>
</feature>
<sequence length="656" mass="71920">MGIGGILICVLYVATDFPGWRRVSISTARRQGTQKEDACLMQGGVIELDYIKGSHTAFTFDLCSVIACGRYNGSWRDYNLYVCHTPDVDRMCGLMGRLPGERWCPGWDEVRAYTGQWQPGLPWGPNATMWSSFKFQREFSSSQNPLTLSVGGWDTSPYRGADTTYLVLGVEHAGTDTKAFIKINIRVPTTSSPAVAVTGTVDTLAGKVQPGEVVGVDYTKLKPLEVIEKATGYHESNIWLDWMLQNAKEQDLGDCVACAAARPQLYTEPAPLYSEDPWGYQCMLALTHSASPVNCITLARVFPPIANDTRTGPFTPHKGEGGYTCFRFTSQKPVVNVGEIPLQWCNGTIQSRSIIGPWARSGLYYYCGGTRLLVRIPTSTQGVCAMVRLAAPLVLIGDRVKALQAKRSDALTQRRHRHVIGRRSRDTFDLTVDSPTYIDAIGVPRGVPKEFKLADQVAAGFENIPILSALFPVTPNKNVDRINYVHYNVLRLSNLTRDAVEGLSEQLGPTSLMAVQNRIALDMLLAEKGGVCAMFGDMCCTFIPNNTAPDGSVAKALQGLRTLSRTMHEHSRIDNPLEEWLTSMFGQWKGLIMSVLLSLSTFGAIMVTCGCCCIPCIRGLAMRVISTAIEKAPGSPSGMLMPLLEQHDPGELELGE</sequence>
<dbReference type="Gene3D" id="1.10.287.210">
    <property type="match status" value="1"/>
</dbReference>
<keyword evidence="1" id="KW-1133">Transmembrane helix</keyword>
<dbReference type="PANTHER" id="PTHR10424">
    <property type="entry name" value="VIRAL ENVELOPE PROTEIN"/>
    <property type="match status" value="1"/>
</dbReference>
<dbReference type="SUPFAM" id="SSF58069">
    <property type="entry name" value="Virus ectodomain"/>
    <property type="match status" value="1"/>
</dbReference>
<evidence type="ECO:0000256" key="1">
    <source>
        <dbReference type="SAM" id="Phobius"/>
    </source>
</evidence>
<organism evidence="3 4">
    <name type="scientific">Esox lucius</name>
    <name type="common">Northern pike</name>
    <dbReference type="NCBI Taxonomy" id="8010"/>
    <lineage>
        <taxon>Eukaryota</taxon>
        <taxon>Metazoa</taxon>
        <taxon>Chordata</taxon>
        <taxon>Craniata</taxon>
        <taxon>Vertebrata</taxon>
        <taxon>Euteleostomi</taxon>
        <taxon>Actinopterygii</taxon>
        <taxon>Neopterygii</taxon>
        <taxon>Teleostei</taxon>
        <taxon>Protacanthopterygii</taxon>
        <taxon>Esociformes</taxon>
        <taxon>Esocidae</taxon>
        <taxon>Esox</taxon>
    </lineage>
</organism>
<dbReference type="PANTHER" id="PTHR10424:SF80">
    <property type="entry name" value="ENVELOPE GLYCOPROTEIN"/>
    <property type="match status" value="1"/>
</dbReference>
<dbReference type="AlphaFoldDB" id="A0AAY5K6A9"/>
<keyword evidence="4" id="KW-1185">Reference proteome</keyword>
<keyword evidence="1" id="KW-0812">Transmembrane</keyword>
<dbReference type="InterPro" id="IPR018154">
    <property type="entry name" value="TLV/ENV_coat_polyprotein"/>
</dbReference>
<feature type="chain" id="PRO_5044331131" description="Envelope glycoprotein" evidence="2">
    <location>
        <begin position="16"/>
        <end position="656"/>
    </location>
</feature>
<evidence type="ECO:0000256" key="2">
    <source>
        <dbReference type="SAM" id="SignalP"/>
    </source>
</evidence>
<evidence type="ECO:0000313" key="4">
    <source>
        <dbReference type="Proteomes" id="UP000265140"/>
    </source>
</evidence>
<evidence type="ECO:0008006" key="5">
    <source>
        <dbReference type="Google" id="ProtNLM"/>
    </source>
</evidence>
<reference evidence="3 4" key="1">
    <citation type="submission" date="2020-02" db="EMBL/GenBank/DDBJ databases">
        <title>Esox lucius (northern pike) genome, fEsoLuc1, primary haplotype.</title>
        <authorList>
            <person name="Myers G."/>
            <person name="Karagic N."/>
            <person name="Meyer A."/>
            <person name="Pippel M."/>
            <person name="Reichard M."/>
            <person name="Winkler S."/>
            <person name="Tracey A."/>
            <person name="Sims Y."/>
            <person name="Howe K."/>
            <person name="Rhie A."/>
            <person name="Formenti G."/>
            <person name="Durbin R."/>
            <person name="Fedrigo O."/>
            <person name="Jarvis E.D."/>
        </authorList>
    </citation>
    <scope>NUCLEOTIDE SEQUENCE [LARGE SCALE GENOMIC DNA]</scope>
</reference>
<name>A0AAY5K6A9_ESOLU</name>